<organism evidence="1 2">
    <name type="scientific">Bacillus cereus</name>
    <dbReference type="NCBI Taxonomy" id="1396"/>
    <lineage>
        <taxon>Bacteria</taxon>
        <taxon>Bacillati</taxon>
        <taxon>Bacillota</taxon>
        <taxon>Bacilli</taxon>
        <taxon>Bacillales</taxon>
        <taxon>Bacillaceae</taxon>
        <taxon>Bacillus</taxon>
        <taxon>Bacillus cereus group</taxon>
    </lineage>
</organism>
<comment type="caution">
    <text evidence="1">The sequence shown here is derived from an EMBL/GenBank/DDBJ whole genome shotgun (WGS) entry which is preliminary data.</text>
</comment>
<dbReference type="EMBL" id="NVMX01000326">
    <property type="protein sequence ID" value="PDZ93909.1"/>
    <property type="molecule type" value="Genomic_DNA"/>
</dbReference>
<protein>
    <recommendedName>
        <fullName evidence="3">Group-specific protein</fullName>
    </recommendedName>
</protein>
<sequence>MTSFESEWQFSENEQIFVHFNDFKKNFVIVHITHDVVADKGHVARLYCQEKRVFS</sequence>
<evidence type="ECO:0000313" key="1">
    <source>
        <dbReference type="EMBL" id="PDZ93909.1"/>
    </source>
</evidence>
<dbReference type="AlphaFoldDB" id="A0A9X6SRY0"/>
<reference evidence="1 2" key="1">
    <citation type="submission" date="2017-09" db="EMBL/GenBank/DDBJ databases">
        <title>Large-scale bioinformatics analysis of Bacillus genomes uncovers conserved roles of natural products in bacterial physiology.</title>
        <authorList>
            <consortium name="Agbiome Team Llc"/>
            <person name="Bleich R.M."/>
            <person name="Grubbs K.J."/>
            <person name="Santa Maria K.C."/>
            <person name="Allen S.E."/>
            <person name="Farag S."/>
            <person name="Shank E.A."/>
            <person name="Bowers A."/>
        </authorList>
    </citation>
    <scope>NUCLEOTIDE SEQUENCE [LARGE SCALE GENOMIC DNA]</scope>
    <source>
        <strain evidence="1 2">AFS092789</strain>
    </source>
</reference>
<proteinExistence type="predicted"/>
<gene>
    <name evidence="1" type="ORF">CON36_36690</name>
</gene>
<dbReference type="Proteomes" id="UP000219922">
    <property type="component" value="Unassembled WGS sequence"/>
</dbReference>
<evidence type="ECO:0008006" key="3">
    <source>
        <dbReference type="Google" id="ProtNLM"/>
    </source>
</evidence>
<evidence type="ECO:0000313" key="2">
    <source>
        <dbReference type="Proteomes" id="UP000219922"/>
    </source>
</evidence>
<accession>A0A9X6SRY0</accession>
<name>A0A9X6SRY0_BACCE</name>